<dbReference type="PRINTS" id="PR00081">
    <property type="entry name" value="GDHRDH"/>
</dbReference>
<dbReference type="PROSITE" id="PS00061">
    <property type="entry name" value="ADH_SHORT"/>
    <property type="match status" value="1"/>
</dbReference>
<comment type="caution">
    <text evidence="2">The sequence shown here is derived from an EMBL/GenBank/DDBJ whole genome shotgun (WGS) entry which is preliminary data.</text>
</comment>
<dbReference type="Pfam" id="PF13561">
    <property type="entry name" value="adh_short_C2"/>
    <property type="match status" value="1"/>
</dbReference>
<dbReference type="NCBIfam" id="NF005559">
    <property type="entry name" value="PRK07231.1"/>
    <property type="match status" value="1"/>
</dbReference>
<dbReference type="PANTHER" id="PTHR42760:SF135">
    <property type="entry name" value="BLL7886 PROTEIN"/>
    <property type="match status" value="1"/>
</dbReference>
<keyword evidence="3" id="KW-1185">Reference proteome</keyword>
<dbReference type="Proteomes" id="UP001596270">
    <property type="component" value="Unassembled WGS sequence"/>
</dbReference>
<dbReference type="InterPro" id="IPR020904">
    <property type="entry name" value="Sc_DH/Rdtase_CS"/>
</dbReference>
<dbReference type="EC" id="1.1.1.-" evidence="2"/>
<reference evidence="3" key="1">
    <citation type="journal article" date="2019" name="Int. J. Syst. Evol. Microbiol.">
        <title>The Global Catalogue of Microorganisms (GCM) 10K type strain sequencing project: providing services to taxonomists for standard genome sequencing and annotation.</title>
        <authorList>
            <consortium name="The Broad Institute Genomics Platform"/>
            <consortium name="The Broad Institute Genome Sequencing Center for Infectious Disease"/>
            <person name="Wu L."/>
            <person name="Ma J."/>
        </authorList>
    </citation>
    <scope>NUCLEOTIDE SEQUENCE [LARGE SCALE GENOMIC DNA]</scope>
    <source>
        <strain evidence="3">CCUG 39402</strain>
    </source>
</reference>
<dbReference type="PANTHER" id="PTHR42760">
    <property type="entry name" value="SHORT-CHAIN DEHYDROGENASES/REDUCTASES FAMILY MEMBER"/>
    <property type="match status" value="1"/>
</dbReference>
<dbReference type="Gene3D" id="3.40.50.720">
    <property type="entry name" value="NAD(P)-binding Rossmann-like Domain"/>
    <property type="match status" value="1"/>
</dbReference>
<dbReference type="SUPFAM" id="SSF51735">
    <property type="entry name" value="NAD(P)-binding Rossmann-fold domains"/>
    <property type="match status" value="1"/>
</dbReference>
<comment type="similarity">
    <text evidence="1">Belongs to the short-chain dehydrogenases/reductases (SDR) family.</text>
</comment>
<dbReference type="GO" id="GO:0016491">
    <property type="term" value="F:oxidoreductase activity"/>
    <property type="evidence" value="ECO:0007669"/>
    <property type="project" value="UniProtKB-KW"/>
</dbReference>
<sequence length="265" mass="27214">MTATSRDAVMGALKGGLWLEGKTALVTGAASGIGQAIAVGFASAGARVIVTDVSAERCEETLKQVRAAGGEGWAFALDVTDADASRALAAQVEKDIGLVDTLVNNAGVIIREGIDSPKAQENIHRVMDVNLFGTFNTIHAWLPALRKTRGCIINVASGAAFIAQANCLGYSASKGAVKMLTQSMAADLGADGIRVNALAPGVIETPMTDATRANPERLARFMVRIPTGRVGQPQELAGAAVFLASPLASYVNGVTLPVDGGTLAV</sequence>
<protein>
    <submittedName>
        <fullName evidence="2">SDR family NAD(P)-dependent oxidoreductase</fullName>
        <ecNumber evidence="2">1.1.1.-</ecNumber>
    </submittedName>
</protein>
<dbReference type="EMBL" id="JBHSRS010000079">
    <property type="protein sequence ID" value="MFC6282695.1"/>
    <property type="molecule type" value="Genomic_DNA"/>
</dbReference>
<evidence type="ECO:0000256" key="1">
    <source>
        <dbReference type="ARBA" id="ARBA00006484"/>
    </source>
</evidence>
<dbReference type="RefSeq" id="WP_371434802.1">
    <property type="nucleotide sequence ID" value="NZ_JBHSRS010000079.1"/>
</dbReference>
<accession>A0ABW1U0K2</accession>
<dbReference type="PRINTS" id="PR00080">
    <property type="entry name" value="SDRFAMILY"/>
</dbReference>
<dbReference type="InterPro" id="IPR002347">
    <property type="entry name" value="SDR_fam"/>
</dbReference>
<gene>
    <name evidence="2" type="ORF">ACFQND_15825</name>
</gene>
<keyword evidence="2" id="KW-0560">Oxidoreductase</keyword>
<proteinExistence type="inferred from homology"/>
<name>A0ABW1U0K2_9BURK</name>
<evidence type="ECO:0000313" key="3">
    <source>
        <dbReference type="Proteomes" id="UP001596270"/>
    </source>
</evidence>
<dbReference type="InterPro" id="IPR036291">
    <property type="entry name" value="NAD(P)-bd_dom_sf"/>
</dbReference>
<evidence type="ECO:0000313" key="2">
    <source>
        <dbReference type="EMBL" id="MFC6282695.1"/>
    </source>
</evidence>
<organism evidence="2 3">
    <name type="scientific">Polaromonas aquatica</name>
    <dbReference type="NCBI Taxonomy" id="332657"/>
    <lineage>
        <taxon>Bacteria</taxon>
        <taxon>Pseudomonadati</taxon>
        <taxon>Pseudomonadota</taxon>
        <taxon>Betaproteobacteria</taxon>
        <taxon>Burkholderiales</taxon>
        <taxon>Comamonadaceae</taxon>
        <taxon>Polaromonas</taxon>
    </lineage>
</organism>